<dbReference type="EC" id="3.5.1.28" evidence="5"/>
<dbReference type="InterPro" id="IPR015510">
    <property type="entry name" value="PGRP"/>
</dbReference>
<dbReference type="InterPro" id="IPR006619">
    <property type="entry name" value="PGRP_domain_met/bac"/>
</dbReference>
<sequence>MDFSDLALGRRDLTRLATAAAAAVGAAATIGARATAAPASAGRRRLHRHPDGVDALDLPLATLPGLARPADGFRTAVIETERFTALGVTWRRGDGPVRARWRRESGGWTEWRRLPRLTHGPDPDSPEAAGARRATDLVWTGPSDAVQLELTGDHRDSMLALLRPRRRASDRTAGRQGSAGSRASAPVEGAVPMPGLLYRKAWGADPRLRNGRPVYNDRIRQVHVHHTVNSNDYRRADVPGMIRAMYRYHTQSLGWSDIGYNFLVDRFGQLWEGRAGGPRRAVRGAHTLGFNHASVGVAAIGNYETGAVGKPTIRALVRVAAWKLDPYDGHPRRTVWIRSEGSDRYRDGQLVELPTIDGHRDTNETACPGRALYRALPAVRRRTARRMREFRAG</sequence>
<organism evidence="5 6">
    <name type="scientific">Nocardioides bizhenqiangii</name>
    <dbReference type="NCBI Taxonomy" id="3095076"/>
    <lineage>
        <taxon>Bacteria</taxon>
        <taxon>Bacillati</taxon>
        <taxon>Actinomycetota</taxon>
        <taxon>Actinomycetes</taxon>
        <taxon>Propionibacteriales</taxon>
        <taxon>Nocardioidaceae</taxon>
        <taxon>Nocardioides</taxon>
    </lineage>
</organism>
<dbReference type="CDD" id="cd06583">
    <property type="entry name" value="PGRP"/>
    <property type="match status" value="1"/>
</dbReference>
<evidence type="ECO:0000259" key="4">
    <source>
        <dbReference type="SMART" id="SM00701"/>
    </source>
</evidence>
<comment type="similarity">
    <text evidence="1">Belongs to the N-acetylmuramoyl-L-alanine amidase 2 family.</text>
</comment>
<dbReference type="InterPro" id="IPR006311">
    <property type="entry name" value="TAT_signal"/>
</dbReference>
<dbReference type="EMBL" id="CP141059">
    <property type="protein sequence ID" value="WQQ27789.1"/>
    <property type="molecule type" value="Genomic_DNA"/>
</dbReference>
<dbReference type="SMART" id="SM00701">
    <property type="entry name" value="PGRP"/>
    <property type="match status" value="1"/>
</dbReference>
<dbReference type="Pfam" id="PF01510">
    <property type="entry name" value="Amidase_2"/>
    <property type="match status" value="1"/>
</dbReference>
<accession>A0ABZ0ZU20</accession>
<name>A0ABZ0ZU20_9ACTN</name>
<dbReference type="GO" id="GO:0008745">
    <property type="term" value="F:N-acetylmuramoyl-L-alanine amidase activity"/>
    <property type="evidence" value="ECO:0007669"/>
    <property type="project" value="UniProtKB-EC"/>
</dbReference>
<keyword evidence="5" id="KW-0378">Hydrolase</keyword>
<dbReference type="PANTHER" id="PTHR11022">
    <property type="entry name" value="PEPTIDOGLYCAN RECOGNITION PROTEIN"/>
    <property type="match status" value="1"/>
</dbReference>
<feature type="domain" description="Peptidoglycan recognition protein family" evidence="4">
    <location>
        <begin position="194"/>
        <end position="342"/>
    </location>
</feature>
<feature type="region of interest" description="Disordered" evidence="2">
    <location>
        <begin position="164"/>
        <end position="187"/>
    </location>
</feature>
<dbReference type="PROSITE" id="PS51318">
    <property type="entry name" value="TAT"/>
    <property type="match status" value="1"/>
</dbReference>
<proteinExistence type="inferred from homology"/>
<feature type="domain" description="N-acetylmuramoyl-L-alanine amidase" evidence="3">
    <location>
        <begin position="208"/>
        <end position="369"/>
    </location>
</feature>
<feature type="region of interest" description="Disordered" evidence="2">
    <location>
        <begin position="114"/>
        <end position="136"/>
    </location>
</feature>
<reference evidence="6" key="1">
    <citation type="submission" date="2023-12" db="EMBL/GenBank/DDBJ databases">
        <title>Novel species in genus Nocardioides.</title>
        <authorList>
            <person name="Zhou H."/>
        </authorList>
    </citation>
    <scope>NUCLEOTIDE SEQUENCE [LARGE SCALE GENOMIC DNA]</scope>
    <source>
        <strain evidence="6">HM61</strain>
    </source>
</reference>
<dbReference type="SMART" id="SM00644">
    <property type="entry name" value="Ami_2"/>
    <property type="match status" value="1"/>
</dbReference>
<protein>
    <submittedName>
        <fullName evidence="5">N-acetylmuramoyl-L-alanine amidase</fullName>
        <ecNumber evidence="5">3.5.1.28</ecNumber>
    </submittedName>
</protein>
<dbReference type="Gene3D" id="3.40.80.10">
    <property type="entry name" value="Peptidoglycan recognition protein-like"/>
    <property type="match status" value="1"/>
</dbReference>
<dbReference type="InterPro" id="IPR036505">
    <property type="entry name" value="Amidase/PGRP_sf"/>
</dbReference>
<evidence type="ECO:0000256" key="1">
    <source>
        <dbReference type="ARBA" id="ARBA00007553"/>
    </source>
</evidence>
<keyword evidence="6" id="KW-1185">Reference proteome</keyword>
<evidence type="ECO:0000256" key="2">
    <source>
        <dbReference type="SAM" id="MobiDB-lite"/>
    </source>
</evidence>
<evidence type="ECO:0000313" key="5">
    <source>
        <dbReference type="EMBL" id="WQQ27789.1"/>
    </source>
</evidence>
<dbReference type="Proteomes" id="UP001327225">
    <property type="component" value="Chromosome"/>
</dbReference>
<evidence type="ECO:0000313" key="6">
    <source>
        <dbReference type="Proteomes" id="UP001327225"/>
    </source>
</evidence>
<gene>
    <name evidence="5" type="ORF">SHK19_06030</name>
</gene>
<dbReference type="PANTHER" id="PTHR11022:SF41">
    <property type="entry name" value="PEPTIDOGLYCAN-RECOGNITION PROTEIN LC-RELATED"/>
    <property type="match status" value="1"/>
</dbReference>
<dbReference type="SUPFAM" id="SSF55846">
    <property type="entry name" value="N-acetylmuramoyl-L-alanine amidase-like"/>
    <property type="match status" value="1"/>
</dbReference>
<dbReference type="InterPro" id="IPR002502">
    <property type="entry name" value="Amidase_domain"/>
</dbReference>
<dbReference type="RefSeq" id="WP_322458418.1">
    <property type="nucleotide sequence ID" value="NZ_CP141059.1"/>
</dbReference>
<evidence type="ECO:0000259" key="3">
    <source>
        <dbReference type="SMART" id="SM00644"/>
    </source>
</evidence>